<protein>
    <submittedName>
        <fullName evidence="4">G-protein coupled receptors family 1 profile domain-containing protein</fullName>
    </submittedName>
    <submittedName>
        <fullName evidence="3">G_PROTEIN_RECEP_F1_2 domain-containing protein</fullName>
    </submittedName>
</protein>
<dbReference type="AlphaFoldDB" id="A0A0K0EJH0"/>
<dbReference type="WBParaSite" id="TCONS_00007985.p1">
    <property type="protein sequence ID" value="TCONS_00007985.p1"/>
    <property type="gene ID" value="XLOC_005992"/>
</dbReference>
<keyword evidence="2" id="KW-1185">Reference proteome</keyword>
<reference evidence="3" key="1">
    <citation type="submission" date="2015-08" db="UniProtKB">
        <authorList>
            <consortium name="WormBaseParasite"/>
        </authorList>
    </citation>
    <scope>IDENTIFICATION</scope>
</reference>
<evidence type="ECO:0000313" key="4">
    <source>
        <dbReference type="WBParaSite" id="TCONS_00007985.p1"/>
    </source>
</evidence>
<dbReference type="SUPFAM" id="SSF81321">
    <property type="entry name" value="Family A G protein-coupled receptor-like"/>
    <property type="match status" value="1"/>
</dbReference>
<sequence length="316" mass="36873">MNLGPRENIPSIVSVNYNGPLEQLKFSISSHVLITLVNAIIILITHFKKSFKLKLEIKKIVFLFCYTGLFLDIWFVSSQFIFYIVGLKYKKMSILLVDSIGQFYFVLYNIYYITPFCITYWRFISIFFNRTVLLFENITIAVITMIPSFVASINCVFFSNVVFSDDTFEYKHYYSDAIFEYMDLFPQVASSFLALILNVMILIKVNVSAKKSSDKLLNRKSEIPLTINLLFHSICPLILLIWANTMSILRVTHNSKGEKSNLFMVYVNLDMVYRILSPITMILFMKAYRNGFLRWIGCENKKLFIKISRCVVQNKN</sequence>
<evidence type="ECO:0000313" key="2">
    <source>
        <dbReference type="Proteomes" id="UP000035681"/>
    </source>
</evidence>
<feature type="transmembrane region" description="Helical" evidence="1">
    <location>
        <begin position="105"/>
        <end position="128"/>
    </location>
</feature>
<feature type="transmembrane region" description="Helical" evidence="1">
    <location>
        <begin position="263"/>
        <end position="284"/>
    </location>
</feature>
<dbReference type="WBParaSite" id="SSTP_0000961600.1">
    <property type="protein sequence ID" value="SSTP_0000961600.1"/>
    <property type="gene ID" value="SSTP_0000961600"/>
</dbReference>
<feature type="transmembrane region" description="Helical" evidence="1">
    <location>
        <begin position="184"/>
        <end position="203"/>
    </location>
</feature>
<name>A0A0K0EJH0_STRER</name>
<accession>A0A0K0EJH0</accession>
<evidence type="ECO:0000313" key="3">
    <source>
        <dbReference type="WBParaSite" id="SSTP_0000961600.1"/>
    </source>
</evidence>
<organism evidence="3">
    <name type="scientific">Strongyloides stercoralis</name>
    <name type="common">Threadworm</name>
    <dbReference type="NCBI Taxonomy" id="6248"/>
    <lineage>
        <taxon>Eukaryota</taxon>
        <taxon>Metazoa</taxon>
        <taxon>Ecdysozoa</taxon>
        <taxon>Nematoda</taxon>
        <taxon>Chromadorea</taxon>
        <taxon>Rhabditida</taxon>
        <taxon>Tylenchina</taxon>
        <taxon>Panagrolaimomorpha</taxon>
        <taxon>Strongyloidoidea</taxon>
        <taxon>Strongyloididae</taxon>
        <taxon>Strongyloides</taxon>
    </lineage>
</organism>
<feature type="transmembrane region" description="Helical" evidence="1">
    <location>
        <begin position="223"/>
        <end position="243"/>
    </location>
</feature>
<feature type="transmembrane region" description="Helical" evidence="1">
    <location>
        <begin position="28"/>
        <end position="48"/>
    </location>
</feature>
<keyword evidence="1" id="KW-0472">Membrane</keyword>
<feature type="transmembrane region" description="Helical" evidence="1">
    <location>
        <begin position="60"/>
        <end position="85"/>
    </location>
</feature>
<evidence type="ECO:0000256" key="1">
    <source>
        <dbReference type="SAM" id="Phobius"/>
    </source>
</evidence>
<proteinExistence type="predicted"/>
<keyword evidence="1" id="KW-0812">Transmembrane</keyword>
<keyword evidence="1" id="KW-1133">Transmembrane helix</keyword>
<feature type="transmembrane region" description="Helical" evidence="1">
    <location>
        <begin position="140"/>
        <end position="164"/>
    </location>
</feature>
<dbReference type="Proteomes" id="UP000035681">
    <property type="component" value="Unplaced"/>
</dbReference>